<evidence type="ECO:0000259" key="13">
    <source>
        <dbReference type="Pfam" id="PF13802"/>
    </source>
</evidence>
<feature type="domain" description="DUF5110" evidence="14">
    <location>
        <begin position="750"/>
        <end position="816"/>
    </location>
</feature>
<dbReference type="InterPro" id="IPR025887">
    <property type="entry name" value="Glyco_hydro_31_N_dom"/>
</dbReference>
<dbReference type="Gene3D" id="3.20.20.80">
    <property type="entry name" value="Glycosidases"/>
    <property type="match status" value="1"/>
</dbReference>
<dbReference type="GO" id="GO:0033919">
    <property type="term" value="F:glucan 1,3-alpha-glucosidase activity"/>
    <property type="evidence" value="ECO:0007669"/>
    <property type="project" value="UniProtKB-EC"/>
</dbReference>
<gene>
    <name evidence="16" type="primary">ROT2</name>
    <name evidence="16" type="ORF">K7432_004248</name>
</gene>
<dbReference type="SUPFAM" id="SSF74650">
    <property type="entry name" value="Galactose mutarotase-like"/>
    <property type="match status" value="1"/>
</dbReference>
<evidence type="ECO:0000256" key="9">
    <source>
        <dbReference type="ARBA" id="ARBA00042895"/>
    </source>
</evidence>
<dbReference type="InterPro" id="IPR017853">
    <property type="entry name" value="GH"/>
</dbReference>
<accession>A0ABR2WYH4</accession>
<dbReference type="InterPro" id="IPR011013">
    <property type="entry name" value="Gal_mutarotase_sf_dom"/>
</dbReference>
<evidence type="ECO:0000259" key="15">
    <source>
        <dbReference type="Pfam" id="PF21365"/>
    </source>
</evidence>
<keyword evidence="5 10" id="KW-0378">Hydrolase</keyword>
<comment type="similarity">
    <text evidence="3 10">Belongs to the glycosyl hydrolase 31 family.</text>
</comment>
<dbReference type="Pfam" id="PF01055">
    <property type="entry name" value="Glyco_hydro_31_2nd"/>
    <property type="match status" value="1"/>
</dbReference>
<feature type="domain" description="Glycoside hydrolase family 31 N-terminal" evidence="13">
    <location>
        <begin position="33"/>
        <end position="261"/>
    </location>
</feature>
<keyword evidence="6" id="KW-0256">Endoplasmic reticulum</keyword>
<dbReference type="Gene3D" id="2.60.40.1760">
    <property type="entry name" value="glycosyl hydrolase (family 31)"/>
    <property type="match status" value="1"/>
</dbReference>
<evidence type="ECO:0000259" key="14">
    <source>
        <dbReference type="Pfam" id="PF17137"/>
    </source>
</evidence>
<organism evidence="16 17">
    <name type="scientific">Basidiobolus ranarum</name>
    <dbReference type="NCBI Taxonomy" id="34480"/>
    <lineage>
        <taxon>Eukaryota</taxon>
        <taxon>Fungi</taxon>
        <taxon>Fungi incertae sedis</taxon>
        <taxon>Zoopagomycota</taxon>
        <taxon>Entomophthoromycotina</taxon>
        <taxon>Basidiobolomycetes</taxon>
        <taxon>Basidiobolales</taxon>
        <taxon>Basidiobolaceae</taxon>
        <taxon>Basidiobolus</taxon>
    </lineage>
</organism>
<evidence type="ECO:0000313" key="17">
    <source>
        <dbReference type="Proteomes" id="UP001479436"/>
    </source>
</evidence>
<evidence type="ECO:0000256" key="2">
    <source>
        <dbReference type="ARBA" id="ARBA00004833"/>
    </source>
</evidence>
<feature type="non-terminal residue" evidence="16">
    <location>
        <position position="1"/>
    </location>
</feature>
<dbReference type="CDD" id="cd06603">
    <property type="entry name" value="GH31_GANC_GANAB_alpha"/>
    <property type="match status" value="1"/>
</dbReference>
<proteinExistence type="inferred from homology"/>
<evidence type="ECO:0000256" key="8">
    <source>
        <dbReference type="ARBA" id="ARBA00023295"/>
    </source>
</evidence>
<evidence type="ECO:0000313" key="16">
    <source>
        <dbReference type="EMBL" id="KAK9766590.1"/>
    </source>
</evidence>
<dbReference type="Gene3D" id="2.60.40.1180">
    <property type="entry name" value="Golgi alpha-mannosidase II"/>
    <property type="match status" value="2"/>
</dbReference>
<evidence type="ECO:0000259" key="12">
    <source>
        <dbReference type="Pfam" id="PF01055"/>
    </source>
</evidence>
<feature type="region of interest" description="Disordered" evidence="11">
    <location>
        <begin position="128"/>
        <end position="177"/>
    </location>
</feature>
<comment type="pathway">
    <text evidence="2">Glycan metabolism; N-glycan metabolism.</text>
</comment>
<dbReference type="Pfam" id="PF17137">
    <property type="entry name" value="DUF5110"/>
    <property type="match status" value="1"/>
</dbReference>
<dbReference type="SUPFAM" id="SSF51011">
    <property type="entry name" value="Glycosyl hydrolase domain"/>
    <property type="match status" value="1"/>
</dbReference>
<protein>
    <recommendedName>
        <fullName evidence="9">Glucosidase II subunit alpha</fullName>
    </recommendedName>
</protein>
<reference evidence="16 17" key="1">
    <citation type="submission" date="2023-04" db="EMBL/GenBank/DDBJ databases">
        <title>Genome of Basidiobolus ranarum AG-B5.</title>
        <authorList>
            <person name="Stajich J.E."/>
            <person name="Carter-House D."/>
            <person name="Gryganskyi A."/>
        </authorList>
    </citation>
    <scope>NUCLEOTIDE SEQUENCE [LARGE SCALE GENOMIC DNA]</scope>
    <source>
        <strain evidence="16 17">AG-B5</strain>
    </source>
</reference>
<keyword evidence="7" id="KW-0325">Glycoprotein</keyword>
<keyword evidence="4" id="KW-0732">Signal</keyword>
<comment type="caution">
    <text evidence="16">The sequence shown here is derived from an EMBL/GenBank/DDBJ whole genome shotgun (WGS) entry which is preliminary data.</text>
</comment>
<dbReference type="InterPro" id="IPR013780">
    <property type="entry name" value="Glyco_hydro_b"/>
</dbReference>
<feature type="domain" description="Glycosyl hydrolase family 31 C-terminal" evidence="15">
    <location>
        <begin position="644"/>
        <end position="731"/>
    </location>
</feature>
<evidence type="ECO:0000256" key="6">
    <source>
        <dbReference type="ARBA" id="ARBA00022824"/>
    </source>
</evidence>
<dbReference type="EMBL" id="JASJQH010000143">
    <property type="protein sequence ID" value="KAK9766590.1"/>
    <property type="molecule type" value="Genomic_DNA"/>
</dbReference>
<evidence type="ECO:0000256" key="10">
    <source>
        <dbReference type="RuleBase" id="RU361185"/>
    </source>
</evidence>
<evidence type="ECO:0000256" key="4">
    <source>
        <dbReference type="ARBA" id="ARBA00022729"/>
    </source>
</evidence>
<dbReference type="SUPFAM" id="SSF51445">
    <property type="entry name" value="(Trans)glycosidases"/>
    <property type="match status" value="1"/>
</dbReference>
<comment type="subcellular location">
    <subcellularLocation>
        <location evidence="1">Endoplasmic reticulum</location>
    </subcellularLocation>
</comment>
<dbReference type="Proteomes" id="UP001479436">
    <property type="component" value="Unassembled WGS sequence"/>
</dbReference>
<dbReference type="Pfam" id="PF21365">
    <property type="entry name" value="Glyco_hydro_31_3rd"/>
    <property type="match status" value="1"/>
</dbReference>
<dbReference type="PANTHER" id="PTHR22762:SF54">
    <property type="entry name" value="BCDNA.GH04962"/>
    <property type="match status" value="1"/>
</dbReference>
<sequence length="876" mass="99602">GSPYTLTKDTINFKDGVLTGELLNNKNGVPFVFELNLFEKSAARFKLNEKNPLKPRYDELKKFVIVNPPVADHQATFSVDQTSGVVTLRQAEEDNTIVIQPSPFQVTFYSKETPLVTLNERGFLNFEPIGEKPAPKLTEQTEENNEQETPAGNEEANWDEHWKGSTDSRPNGPSSIAMDISFPGFQHVYGIPEHASSLSLKTTRGGDNAYTDPYRLYNLDVFEYELDNPMALYGSIPFMMAHGKHRTVGVFWMNAAETWIDIEKDTNEKQTTTQTHWISESGVMDVFVFLGPTSSDIFRQYSSLTGYATLPQSFAIAYHQCRWNYLDDKDVASVEAGFDQHDIPVDVLWLDIEHTDGKRYFTWDEAKFPDPVTMQNSLSVKGRKLVTIVDPHIKRDDNYYIFSEAKEKNFFIKNKDGNDFDGWCWPGSSSWVDYTNPAARDWWIKQFGFDKYKCTTDSLFTWNDMNEPSVFSGPEITMPKDAIHHGNWEHRDLHNYFGVLFHESTANGQIQRSEVPKRPFVLSRAFYAGTQRTSAIWTGDNFARWDHLEASVPMLLTIGISGIPFSGADVGGFFGNPEPELLVRWYQAGAFQPFFRAHAHIDTKRREPWLFGEPYTSQIKHAIRTRYSLLPLWYTLFHEASVSGTPVIRPMFVSYPNDEAVFDMEDQYMVGEALLVKPIVTPDTESTSVYFPANSPWYNLFDYTTAPGSGLQTVSSKLDSIPAYIRGGAIVPKRERIRRSSTLMKWDPFTLVIALDNQGSAEGELYLDDGESYDYQSGAYIHRKFTFANGLLESHNLGENKSKGTTDFFESIKSVRVERLVVLGLANTPKSVTLISSGQKKELQVDCERTVTNNNVCTIKDPGSRISEDWKIEFSY</sequence>
<dbReference type="PANTHER" id="PTHR22762">
    <property type="entry name" value="ALPHA-GLUCOSIDASE"/>
    <property type="match status" value="1"/>
</dbReference>
<feature type="domain" description="Glycoside hydrolase family 31 TIM barrel" evidence="12">
    <location>
        <begin position="309"/>
        <end position="636"/>
    </location>
</feature>
<dbReference type="Pfam" id="PF13802">
    <property type="entry name" value="Gal_mutarotas_2"/>
    <property type="match status" value="1"/>
</dbReference>
<evidence type="ECO:0000256" key="1">
    <source>
        <dbReference type="ARBA" id="ARBA00004240"/>
    </source>
</evidence>
<dbReference type="InterPro" id="IPR033403">
    <property type="entry name" value="DUF5110"/>
</dbReference>
<keyword evidence="17" id="KW-1185">Reference proteome</keyword>
<dbReference type="InterPro" id="IPR048395">
    <property type="entry name" value="Glyco_hydro_31_C"/>
</dbReference>
<evidence type="ECO:0000256" key="7">
    <source>
        <dbReference type="ARBA" id="ARBA00023180"/>
    </source>
</evidence>
<evidence type="ECO:0000256" key="11">
    <source>
        <dbReference type="SAM" id="MobiDB-lite"/>
    </source>
</evidence>
<keyword evidence="8 10" id="KW-0326">Glycosidase</keyword>
<dbReference type="CDD" id="cd14752">
    <property type="entry name" value="GH31_N"/>
    <property type="match status" value="1"/>
</dbReference>
<dbReference type="InterPro" id="IPR000322">
    <property type="entry name" value="Glyco_hydro_31_TIM"/>
</dbReference>
<evidence type="ECO:0000256" key="5">
    <source>
        <dbReference type="ARBA" id="ARBA00022801"/>
    </source>
</evidence>
<evidence type="ECO:0000256" key="3">
    <source>
        <dbReference type="ARBA" id="ARBA00007806"/>
    </source>
</evidence>
<name>A0ABR2WYH4_9FUNG</name>